<dbReference type="Gene3D" id="3.60.20.10">
    <property type="entry name" value="Glutamine Phosphoribosylpyrophosphate, subunit 1, domain 1"/>
    <property type="match status" value="1"/>
</dbReference>
<dbReference type="EMBL" id="GDKF01007392">
    <property type="protein sequence ID" value="JAT71230.1"/>
    <property type="molecule type" value="Transcribed_RNA"/>
</dbReference>
<protein>
    <recommendedName>
        <fullName evidence="4">Proteasome subunit alpha type-3</fullName>
    </recommendedName>
</protein>
<dbReference type="InterPro" id="IPR000426">
    <property type="entry name" value="Proteasome_asu_N"/>
</dbReference>
<dbReference type="AlphaFoldDB" id="A0A1D1ZQJ8"/>
<dbReference type="FunFam" id="3.60.20.10:FF:000007">
    <property type="entry name" value="Proteasome subunit alpha type"/>
    <property type="match status" value="1"/>
</dbReference>
<dbReference type="SMART" id="SM00948">
    <property type="entry name" value="Proteasome_A_N"/>
    <property type="match status" value="1"/>
</dbReference>
<dbReference type="EMBL" id="GDKF01009360">
    <property type="protein sequence ID" value="JAT69262.1"/>
    <property type="molecule type" value="Transcribed_RNA"/>
</dbReference>
<comment type="function">
    <text evidence="1">The proteasome is a multicatalytic proteinase complex which is characterized by its ability to cleave peptides with Arg, Phe, Tyr, Leu, and Glu adjacent to the leaving group at neutral or slightly basic pH. The proteasome has an ATP-dependent proteolytic activity.</text>
</comment>
<dbReference type="InterPro" id="IPR029055">
    <property type="entry name" value="Ntn_hydrolases_N"/>
</dbReference>
<dbReference type="GO" id="GO:0005737">
    <property type="term" value="C:cytoplasm"/>
    <property type="evidence" value="ECO:0007669"/>
    <property type="project" value="UniProtKB-SubCell"/>
</dbReference>
<reference evidence="10" key="1">
    <citation type="submission" date="2015-08" db="EMBL/GenBank/DDBJ databases">
        <authorList>
            <person name="Babu N.S."/>
            <person name="Beckwith C.J."/>
            <person name="Beseler K.G."/>
            <person name="Brison A."/>
            <person name="Carone J.V."/>
            <person name="Caskin T.P."/>
            <person name="Diamond M."/>
            <person name="Durham M.E."/>
            <person name="Foxe J.M."/>
            <person name="Go M."/>
            <person name="Henderson B.A."/>
            <person name="Jones I.B."/>
            <person name="McGettigan J.A."/>
            <person name="Micheletti S.J."/>
            <person name="Nasrallah M.E."/>
            <person name="Ortiz D."/>
            <person name="Piller C.R."/>
            <person name="Privatt S.R."/>
            <person name="Schneider S.L."/>
            <person name="Sharp S."/>
            <person name="Smith T.C."/>
            <person name="Stanton J.D."/>
            <person name="Ullery H.E."/>
            <person name="Wilson R.J."/>
            <person name="Serrano M.G."/>
            <person name="Buck G."/>
            <person name="Lee V."/>
            <person name="Wang Y."/>
            <person name="Carvalho R."/>
            <person name="Voegtly L."/>
            <person name="Shi R."/>
            <person name="Duckworth R."/>
            <person name="Johnson A."/>
            <person name="Loviza R."/>
            <person name="Walstead R."/>
            <person name="Shah Z."/>
            <person name="Kiflezghi M."/>
            <person name="Wade K."/>
            <person name="Ball S.L."/>
            <person name="Bradley K.W."/>
            <person name="Asai D.J."/>
            <person name="Bowman C.A."/>
            <person name="Russell D.A."/>
            <person name="Pope W.H."/>
            <person name="Jacobs-Sera D."/>
            <person name="Hendrix R.W."/>
            <person name="Hatfull G.F."/>
        </authorList>
    </citation>
    <scope>NUCLEOTIDE SEQUENCE</scope>
</reference>
<evidence type="ECO:0000256" key="7">
    <source>
        <dbReference type="ARBA" id="ARBA00023242"/>
    </source>
</evidence>
<proteinExistence type="inferred from homology"/>
<dbReference type="Pfam" id="PF00227">
    <property type="entry name" value="Proteasome"/>
    <property type="match status" value="1"/>
</dbReference>
<evidence type="ECO:0000313" key="10">
    <source>
        <dbReference type="EMBL" id="JAT69262.1"/>
    </source>
</evidence>
<name>A0A1D1ZQJ8_AUXPR</name>
<evidence type="ECO:0000256" key="2">
    <source>
        <dbReference type="ARBA" id="ARBA00004123"/>
    </source>
</evidence>
<evidence type="ECO:0000313" key="11">
    <source>
        <dbReference type="EMBL" id="JAT71230.1"/>
    </source>
</evidence>
<dbReference type="GO" id="GO:0006511">
    <property type="term" value="P:ubiquitin-dependent protein catabolic process"/>
    <property type="evidence" value="ECO:0007669"/>
    <property type="project" value="InterPro"/>
</dbReference>
<evidence type="ECO:0000256" key="8">
    <source>
        <dbReference type="PROSITE-ProRule" id="PRU00808"/>
    </source>
</evidence>
<dbReference type="PROSITE" id="PS51475">
    <property type="entry name" value="PROTEASOME_ALPHA_2"/>
    <property type="match status" value="1"/>
</dbReference>
<accession>A0A1D1ZQJ8</accession>
<evidence type="ECO:0000256" key="6">
    <source>
        <dbReference type="ARBA" id="ARBA00022942"/>
    </source>
</evidence>
<dbReference type="Pfam" id="PF10584">
    <property type="entry name" value="Proteasome_A_N"/>
    <property type="match status" value="1"/>
</dbReference>
<keyword evidence="7" id="KW-0539">Nucleus</keyword>
<keyword evidence="5" id="KW-0963">Cytoplasm</keyword>
<sequence length="248" mass="27297">MSGIGTGYDLSVSTFSPDGRVFQTEYAQKAVDSSGTVVGLRCKDGVVLGAEKLIISKMLVENSNRRTFPVDRHAGVAVAGLAADGRAVVDRAQSEAQQYKGFYGHRIPGHVLAERLASYVHVFNLYWYVRPMGVTSLLGVYDEEGPALYAVDPAGTVHRYYGTAVGKGRQAARNEIEKLRPGELTVREGVRAVAQILHRVHDEEKPFEAELAWVCEESGRTFQRVPQELVDEAERLAKEALEAEDMDD</sequence>
<evidence type="ECO:0000256" key="1">
    <source>
        <dbReference type="ARBA" id="ARBA00002000"/>
    </source>
</evidence>
<dbReference type="InterPro" id="IPR023332">
    <property type="entry name" value="Proteasome_alpha-type"/>
</dbReference>
<gene>
    <name evidence="10" type="ORF">g.87795</name>
    <name evidence="11" type="ORF">g.87802</name>
</gene>
<comment type="subcellular location">
    <subcellularLocation>
        <location evidence="3">Cytoplasm</location>
    </subcellularLocation>
    <subcellularLocation>
        <location evidence="2">Nucleus</location>
    </subcellularLocation>
</comment>
<dbReference type="InterPro" id="IPR050115">
    <property type="entry name" value="Proteasome_alpha"/>
</dbReference>
<organism evidence="10">
    <name type="scientific">Auxenochlorella protothecoides</name>
    <name type="common">Green microalga</name>
    <name type="synonym">Chlorella protothecoides</name>
    <dbReference type="NCBI Taxonomy" id="3075"/>
    <lineage>
        <taxon>Eukaryota</taxon>
        <taxon>Viridiplantae</taxon>
        <taxon>Chlorophyta</taxon>
        <taxon>core chlorophytes</taxon>
        <taxon>Trebouxiophyceae</taxon>
        <taxon>Chlorellales</taxon>
        <taxon>Chlorellaceae</taxon>
        <taxon>Auxenochlorella</taxon>
    </lineage>
</organism>
<comment type="similarity">
    <text evidence="8">Belongs to the peptidase T1A family.</text>
</comment>
<evidence type="ECO:0000256" key="3">
    <source>
        <dbReference type="ARBA" id="ARBA00004496"/>
    </source>
</evidence>
<keyword evidence="6 8" id="KW-0647">Proteasome</keyword>
<dbReference type="InterPro" id="IPR001353">
    <property type="entry name" value="Proteasome_sua/b"/>
</dbReference>
<dbReference type="GO" id="GO:0005634">
    <property type="term" value="C:nucleus"/>
    <property type="evidence" value="ECO:0007669"/>
    <property type="project" value="UniProtKB-SubCell"/>
</dbReference>
<evidence type="ECO:0000259" key="9">
    <source>
        <dbReference type="SMART" id="SM00948"/>
    </source>
</evidence>
<evidence type="ECO:0000256" key="5">
    <source>
        <dbReference type="ARBA" id="ARBA00022490"/>
    </source>
</evidence>
<feature type="domain" description="Proteasome alpha-type subunits" evidence="9">
    <location>
        <begin position="8"/>
        <end position="30"/>
    </location>
</feature>
<evidence type="ECO:0000256" key="4">
    <source>
        <dbReference type="ARBA" id="ARBA00021338"/>
    </source>
</evidence>
<dbReference type="SUPFAM" id="SSF56235">
    <property type="entry name" value="N-terminal nucleophile aminohydrolases (Ntn hydrolases)"/>
    <property type="match status" value="1"/>
</dbReference>
<dbReference type="GO" id="GO:0019773">
    <property type="term" value="C:proteasome core complex, alpha-subunit complex"/>
    <property type="evidence" value="ECO:0007669"/>
    <property type="project" value="UniProtKB-UniRule"/>
</dbReference>
<dbReference type="PANTHER" id="PTHR11599">
    <property type="entry name" value="PROTEASOME SUBUNIT ALPHA/BETA"/>
    <property type="match status" value="1"/>
</dbReference>